<accession>A0A915J3Z0</accession>
<reference evidence="2" key="1">
    <citation type="submission" date="2022-11" db="UniProtKB">
        <authorList>
            <consortium name="WormBaseParasite"/>
        </authorList>
    </citation>
    <scope>IDENTIFICATION</scope>
</reference>
<keyword evidence="1" id="KW-1185">Reference proteome</keyword>
<evidence type="ECO:0000313" key="2">
    <source>
        <dbReference type="WBParaSite" id="nRc.2.0.1.t21141-RA"/>
    </source>
</evidence>
<dbReference type="Proteomes" id="UP000887565">
    <property type="component" value="Unplaced"/>
</dbReference>
<organism evidence="1 2">
    <name type="scientific">Romanomermis culicivorax</name>
    <name type="common">Nematode worm</name>
    <dbReference type="NCBI Taxonomy" id="13658"/>
    <lineage>
        <taxon>Eukaryota</taxon>
        <taxon>Metazoa</taxon>
        <taxon>Ecdysozoa</taxon>
        <taxon>Nematoda</taxon>
        <taxon>Enoplea</taxon>
        <taxon>Dorylaimia</taxon>
        <taxon>Mermithida</taxon>
        <taxon>Mermithoidea</taxon>
        <taxon>Mermithidae</taxon>
        <taxon>Romanomermis</taxon>
    </lineage>
</organism>
<sequence length="93" mass="10143">MAMTIPTTPMAITMTAISKKTATAATTTINPDPHQTPVIIAPIDSKLLYMHMQPMLRPRSETARLVLPPHNPTCAVCPFCLRRLVPISLLPPS</sequence>
<name>A0A915J3Z0_ROMCU</name>
<dbReference type="WBParaSite" id="nRc.2.0.1.t21141-RA">
    <property type="protein sequence ID" value="nRc.2.0.1.t21141-RA"/>
    <property type="gene ID" value="nRc.2.0.1.g21141"/>
</dbReference>
<evidence type="ECO:0000313" key="1">
    <source>
        <dbReference type="Proteomes" id="UP000887565"/>
    </source>
</evidence>
<proteinExistence type="predicted"/>
<protein>
    <submittedName>
        <fullName evidence="2">Uncharacterized protein</fullName>
    </submittedName>
</protein>
<dbReference type="AlphaFoldDB" id="A0A915J3Z0"/>